<protein>
    <submittedName>
        <fullName evidence="2">Uncharacterized protein</fullName>
    </submittedName>
</protein>
<evidence type="ECO:0000313" key="2">
    <source>
        <dbReference type="EMBL" id="MEL1242878.1"/>
    </source>
</evidence>
<keyword evidence="1" id="KW-0732">Signal</keyword>
<dbReference type="EMBL" id="JBBYHR010000001">
    <property type="protein sequence ID" value="MEL1242878.1"/>
    <property type="molecule type" value="Genomic_DNA"/>
</dbReference>
<feature type="signal peptide" evidence="1">
    <location>
        <begin position="1"/>
        <end position="17"/>
    </location>
</feature>
<keyword evidence="3" id="KW-1185">Reference proteome</keyword>
<organism evidence="2 3">
    <name type="scientific">Flavobacterium arundinis</name>
    <dbReference type="NCBI Taxonomy" id="3139143"/>
    <lineage>
        <taxon>Bacteria</taxon>
        <taxon>Pseudomonadati</taxon>
        <taxon>Bacteroidota</taxon>
        <taxon>Flavobacteriia</taxon>
        <taxon>Flavobacteriales</taxon>
        <taxon>Flavobacteriaceae</taxon>
        <taxon>Flavobacterium</taxon>
    </lineage>
</organism>
<reference evidence="2 3" key="1">
    <citation type="submission" date="2024-04" db="EMBL/GenBank/DDBJ databases">
        <title>Flavobacterium sp. DGU11 16S ribosomal RNA gene Genome sequencing and assembly.</title>
        <authorList>
            <person name="Park S."/>
        </authorList>
    </citation>
    <scope>NUCLEOTIDE SEQUENCE [LARGE SCALE GENOMIC DNA]</scope>
    <source>
        <strain evidence="2 3">DGU11</strain>
    </source>
</reference>
<sequence length="211" mass="24032">MKKILLLLMLMPFMAFAEFYPGTITFNNGATKTGLIEEPSGKLSKLKFKADEKAKEEKFKTEEIKSFQMANADGVTEDYVTIILGNNKILNPKSFNLDSKKSVARIIKKGRITIYGVRFLKGSLSGNSMAGMNNTRYQSEAYYMQRGDEDFAFAIGIWQSDLNFMTGFNLYQVVDFNFKETCPQFVEELKKADLKNTEFARIVDIYEATCK</sequence>
<evidence type="ECO:0000313" key="3">
    <source>
        <dbReference type="Proteomes" id="UP001464555"/>
    </source>
</evidence>
<evidence type="ECO:0000256" key="1">
    <source>
        <dbReference type="SAM" id="SignalP"/>
    </source>
</evidence>
<accession>A0ABU9HRU0</accession>
<dbReference type="RefSeq" id="WP_341695202.1">
    <property type="nucleotide sequence ID" value="NZ_JBBYHR010000001.1"/>
</dbReference>
<gene>
    <name evidence="2" type="ORF">AAEO56_01280</name>
</gene>
<comment type="caution">
    <text evidence="2">The sequence shown here is derived from an EMBL/GenBank/DDBJ whole genome shotgun (WGS) entry which is preliminary data.</text>
</comment>
<proteinExistence type="predicted"/>
<feature type="chain" id="PRO_5047535868" evidence="1">
    <location>
        <begin position="18"/>
        <end position="211"/>
    </location>
</feature>
<dbReference type="Proteomes" id="UP001464555">
    <property type="component" value="Unassembled WGS sequence"/>
</dbReference>
<name>A0ABU9HRU0_9FLAO</name>